<reference evidence="4" key="2">
    <citation type="submission" date="2023-11" db="UniProtKB">
        <authorList>
            <consortium name="WormBaseParasite"/>
        </authorList>
    </citation>
    <scope>IDENTIFICATION</scope>
</reference>
<dbReference type="PROSITE" id="PS50181">
    <property type="entry name" value="FBOX"/>
    <property type="match status" value="1"/>
</dbReference>
<name>A0AA85JGZ7_TRIRE</name>
<feature type="compositionally biased region" description="Polar residues" evidence="1">
    <location>
        <begin position="639"/>
        <end position="652"/>
    </location>
</feature>
<dbReference type="Gene3D" id="1.20.1280.50">
    <property type="match status" value="1"/>
</dbReference>
<keyword evidence="3" id="KW-1185">Reference proteome</keyword>
<protein>
    <recommendedName>
        <fullName evidence="2">F-box domain-containing protein</fullName>
    </recommendedName>
</protein>
<dbReference type="SUPFAM" id="SSF81383">
    <property type="entry name" value="F-box domain"/>
    <property type="match status" value="1"/>
</dbReference>
<organism evidence="3 4">
    <name type="scientific">Trichobilharzia regenti</name>
    <name type="common">Nasal bird schistosome</name>
    <dbReference type="NCBI Taxonomy" id="157069"/>
    <lineage>
        <taxon>Eukaryota</taxon>
        <taxon>Metazoa</taxon>
        <taxon>Spiralia</taxon>
        <taxon>Lophotrochozoa</taxon>
        <taxon>Platyhelminthes</taxon>
        <taxon>Trematoda</taxon>
        <taxon>Digenea</taxon>
        <taxon>Strigeidida</taxon>
        <taxon>Schistosomatoidea</taxon>
        <taxon>Schistosomatidae</taxon>
        <taxon>Trichobilharzia</taxon>
    </lineage>
</organism>
<evidence type="ECO:0000313" key="4">
    <source>
        <dbReference type="WBParaSite" id="TREG1_16280.1"/>
    </source>
</evidence>
<sequence>MFSDLPVELLQYIFMLLSPCTDLLTVLSVCKRWRDVGRSVFRLRESLTLSAFKMQSPLQWMSPNLRFTAEKSKYTAPSKRFGATILVRGQLVYVFGGATRELTAFNDLWTFDLSTHNWKRIVGKGELPTPRAHAKGGFIGNSLYLYGGCQSFHRPGSEHTGHMDWLTELNSFDLSTFRWSRLPIFEVNHLSPVPPPAFAGQSGCFLPKGGVGEPSVLVLFGGISQYLGSCVSHLYVVSPENGCWISVSDAAKNSVGEWPSGRCGHSTSALDSNRMLLMFGNLESPLATDQPGRRQQMVNANHDSDVYDSEFSPYTSIYRGRPSGDIWILTRCSPNTQQDWYEVDWFWTKVECSQGIPGCPPIDFYHATAVSLPYREVNKPYVSTENRDFIQTNSCYSDNRMENVFTVAIISQPTAALLDEAAKQRKYWQRIKMSSELTSTSYRKNATDQISGMPADDGNEKEDLLQKPCHLADINPQVFHSDRLLSLPSSRRSNNRRARRLEALANQERKLFGSRNPYSSGENNIHSIRSHPSNHVASSHNICTSDSVKSNSASHPLAVYSLSITCCYTDNSIDSKGKFNHNGCTAKGVWLVPLKQNYLDLYFAPPECLGFSCTFGHDCLFLFGGLTGSDDIKPDEDVNSPSTATNVSISRNNTEHNRRANNLSTSSSSRSSLVNGSLTQGYITSRLNSTDTVHPNPLGIAQFFILSARSLAGTIV</sequence>
<dbReference type="Gene3D" id="2.120.10.80">
    <property type="entry name" value="Kelch-type beta propeller"/>
    <property type="match status" value="1"/>
</dbReference>
<dbReference type="PANTHER" id="PTHR46432:SF1">
    <property type="entry name" value="F-BOX ONLY PROTEIN 42"/>
    <property type="match status" value="1"/>
</dbReference>
<feature type="domain" description="F-box" evidence="2">
    <location>
        <begin position="1"/>
        <end position="47"/>
    </location>
</feature>
<feature type="compositionally biased region" description="Low complexity" evidence="1">
    <location>
        <begin position="660"/>
        <end position="674"/>
    </location>
</feature>
<evidence type="ECO:0000259" key="2">
    <source>
        <dbReference type="PROSITE" id="PS50181"/>
    </source>
</evidence>
<dbReference type="GO" id="GO:0019005">
    <property type="term" value="C:SCF ubiquitin ligase complex"/>
    <property type="evidence" value="ECO:0007669"/>
    <property type="project" value="TreeGrafter"/>
</dbReference>
<dbReference type="InterPro" id="IPR036047">
    <property type="entry name" value="F-box-like_dom_sf"/>
</dbReference>
<dbReference type="InterPro" id="IPR001810">
    <property type="entry name" value="F-box_dom"/>
</dbReference>
<accession>A0AA85JGZ7</accession>
<dbReference type="Pfam" id="PF12937">
    <property type="entry name" value="F-box-like"/>
    <property type="match status" value="1"/>
</dbReference>
<dbReference type="Proteomes" id="UP000050795">
    <property type="component" value="Unassembled WGS sequence"/>
</dbReference>
<dbReference type="Pfam" id="PF24681">
    <property type="entry name" value="Kelch_KLHDC2_KLHL20_DRC7"/>
    <property type="match status" value="1"/>
</dbReference>
<dbReference type="PANTHER" id="PTHR46432">
    <property type="entry name" value="F-BOX ONLY PROTEIN 42"/>
    <property type="match status" value="1"/>
</dbReference>
<dbReference type="InterPro" id="IPR015915">
    <property type="entry name" value="Kelch-typ_b-propeller"/>
</dbReference>
<proteinExistence type="predicted"/>
<dbReference type="WBParaSite" id="TREG1_16280.1">
    <property type="protein sequence ID" value="TREG1_16280.1"/>
    <property type="gene ID" value="TREG1_16280"/>
</dbReference>
<dbReference type="GO" id="GO:1990756">
    <property type="term" value="F:ubiquitin-like ligase-substrate adaptor activity"/>
    <property type="evidence" value="ECO:0007669"/>
    <property type="project" value="TreeGrafter"/>
</dbReference>
<feature type="region of interest" description="Disordered" evidence="1">
    <location>
        <begin position="634"/>
        <end position="674"/>
    </location>
</feature>
<dbReference type="InterPro" id="IPR052821">
    <property type="entry name" value="F-box_only_SRC"/>
</dbReference>
<reference evidence="3" key="1">
    <citation type="submission" date="2022-06" db="EMBL/GenBank/DDBJ databases">
        <authorList>
            <person name="Berger JAMES D."/>
            <person name="Berger JAMES D."/>
        </authorList>
    </citation>
    <scope>NUCLEOTIDE SEQUENCE [LARGE SCALE GENOMIC DNA]</scope>
</reference>
<dbReference type="SMART" id="SM00256">
    <property type="entry name" value="FBOX"/>
    <property type="match status" value="1"/>
</dbReference>
<evidence type="ECO:0000256" key="1">
    <source>
        <dbReference type="SAM" id="MobiDB-lite"/>
    </source>
</evidence>
<evidence type="ECO:0000313" key="3">
    <source>
        <dbReference type="Proteomes" id="UP000050795"/>
    </source>
</evidence>
<dbReference type="SUPFAM" id="SSF117281">
    <property type="entry name" value="Kelch motif"/>
    <property type="match status" value="1"/>
</dbReference>
<dbReference type="AlphaFoldDB" id="A0AA85JGZ7"/>